<keyword evidence="2" id="KW-1185">Reference proteome</keyword>
<organism evidence="1 2">
    <name type="scientific">Yinghuangia soli</name>
    <dbReference type="NCBI Taxonomy" id="2908204"/>
    <lineage>
        <taxon>Bacteria</taxon>
        <taxon>Bacillati</taxon>
        <taxon>Actinomycetota</taxon>
        <taxon>Actinomycetes</taxon>
        <taxon>Kitasatosporales</taxon>
        <taxon>Streptomycetaceae</taxon>
        <taxon>Yinghuangia</taxon>
    </lineage>
</organism>
<dbReference type="RefSeq" id="WP_235052523.1">
    <property type="nucleotide sequence ID" value="NZ_JAKFHA010000006.1"/>
</dbReference>
<evidence type="ECO:0000313" key="1">
    <source>
        <dbReference type="EMBL" id="MCF2528364.1"/>
    </source>
</evidence>
<proteinExistence type="predicted"/>
<gene>
    <name evidence="1" type="ORF">LZ495_14205</name>
</gene>
<comment type="caution">
    <text evidence="1">The sequence shown here is derived from an EMBL/GenBank/DDBJ whole genome shotgun (WGS) entry which is preliminary data.</text>
</comment>
<accession>A0AA41PYP7</accession>
<name>A0AA41PYP7_9ACTN</name>
<sequence>MNPQLLLLEAAPEALRPVVLSRLSGALQDEILGWPGSPGPALCSHIVARGTTAQRAALARNRRAAPDTVLALACLGDPAIADRVLRNEDASRDAYLAAARVVPAHYLVPPPDEPPSIYGLTKRLLLAVELDIPELTTAALAVLHTRRRLGVHAPLLVRGYLGLLRTVGPVAARDAIRPFLPLPDDISPAVRHMLTGPADLGLLEDLFERHWGTTGLIAFFSRPGRRYVDRKLLDRWPHGSLDWEVVEAAHREKPLPEGAASYLGRQVGCPEAILRHRGELLRRSAQDQAQRMAQLAEHDEELPVPRLEDMQGRPFDYDEQRTLGAAVERGELSVGEIFGRGAPAAAALLLLNQGSALREGIDAQLRDFAVGHLGDDAAAWSVAITLLEEFPGTPAELLATAAAAVRRCDRRAVADPRAGCV</sequence>
<dbReference type="EMBL" id="JAKFHA010000006">
    <property type="protein sequence ID" value="MCF2528364.1"/>
    <property type="molecule type" value="Genomic_DNA"/>
</dbReference>
<protein>
    <submittedName>
        <fullName evidence="1">Uncharacterized protein</fullName>
    </submittedName>
</protein>
<evidence type="ECO:0000313" key="2">
    <source>
        <dbReference type="Proteomes" id="UP001165378"/>
    </source>
</evidence>
<reference evidence="1" key="1">
    <citation type="submission" date="2022-01" db="EMBL/GenBank/DDBJ databases">
        <title>Genome-Based Taxonomic Classification of the Phylum Actinobacteria.</title>
        <authorList>
            <person name="Gao Y."/>
        </authorList>
    </citation>
    <scope>NUCLEOTIDE SEQUENCE</scope>
    <source>
        <strain evidence="1">KLBMP 8922</strain>
    </source>
</reference>
<dbReference type="AlphaFoldDB" id="A0AA41PYP7"/>
<dbReference type="Proteomes" id="UP001165378">
    <property type="component" value="Unassembled WGS sequence"/>
</dbReference>